<keyword evidence="3" id="KW-1185">Reference proteome</keyword>
<feature type="compositionally biased region" description="Low complexity" evidence="1">
    <location>
        <begin position="71"/>
        <end position="91"/>
    </location>
</feature>
<sequence length="179" mass="18501">MGSLGRVNYAPRLAESKGITGGLLHERQFLHGVRARGPRLDALEGDGALDRVPFRPLAGAGREALGGENGGSARAPGARGALPGHADPALPSRRRRSRAARADPRLGAGGRPAPCGGRGGGARSASLRAAPRRRWGWWGGHRPYSSRTSKASRTNSAVPSSPTLRSPTQASPRAGAVNS</sequence>
<feature type="region of interest" description="Disordered" evidence="1">
    <location>
        <begin position="60"/>
        <end position="179"/>
    </location>
</feature>
<protein>
    <submittedName>
        <fullName evidence="2">Uncharacterized protein</fullName>
    </submittedName>
</protein>
<reference evidence="2 3" key="1">
    <citation type="submission" date="2019-04" db="EMBL/GenBank/DDBJ databases">
        <title>Streptomyces piniterrae sp. nov., a heliquinomycin-producing actinomycete isolated from rhizosphere soil of Pinus yunnanensis.</title>
        <authorList>
            <person name="Zhuang X."/>
            <person name="Zhao J."/>
        </authorList>
    </citation>
    <scope>NUCLEOTIDE SEQUENCE [LARGE SCALE GENOMIC DNA]</scope>
    <source>
        <strain evidence="3">jys28</strain>
    </source>
</reference>
<gene>
    <name evidence="2" type="ORF">FCH28_21300</name>
</gene>
<dbReference type="EMBL" id="SUMB01000007">
    <property type="protein sequence ID" value="TJZ51036.1"/>
    <property type="molecule type" value="Genomic_DNA"/>
</dbReference>
<feature type="compositionally biased region" description="Polar residues" evidence="1">
    <location>
        <begin position="145"/>
        <end position="179"/>
    </location>
</feature>
<dbReference type="Proteomes" id="UP000308697">
    <property type="component" value="Unassembled WGS sequence"/>
</dbReference>
<evidence type="ECO:0000313" key="3">
    <source>
        <dbReference type="Proteomes" id="UP000308697"/>
    </source>
</evidence>
<accession>A0A4U0NB36</accession>
<dbReference type="AlphaFoldDB" id="A0A4U0NB36"/>
<organism evidence="2 3">
    <name type="scientific">Streptomyces piniterrae</name>
    <dbReference type="NCBI Taxonomy" id="2571125"/>
    <lineage>
        <taxon>Bacteria</taxon>
        <taxon>Bacillati</taxon>
        <taxon>Actinomycetota</taxon>
        <taxon>Actinomycetes</taxon>
        <taxon>Kitasatosporales</taxon>
        <taxon>Streptomycetaceae</taxon>
        <taxon>Streptomyces</taxon>
    </lineage>
</organism>
<evidence type="ECO:0000313" key="2">
    <source>
        <dbReference type="EMBL" id="TJZ51036.1"/>
    </source>
</evidence>
<proteinExistence type="predicted"/>
<name>A0A4U0NB36_9ACTN</name>
<evidence type="ECO:0000256" key="1">
    <source>
        <dbReference type="SAM" id="MobiDB-lite"/>
    </source>
</evidence>
<comment type="caution">
    <text evidence="2">The sequence shown here is derived from an EMBL/GenBank/DDBJ whole genome shotgun (WGS) entry which is preliminary data.</text>
</comment>